<dbReference type="GO" id="GO:0043565">
    <property type="term" value="F:sequence-specific DNA binding"/>
    <property type="evidence" value="ECO:0007669"/>
    <property type="project" value="InterPro"/>
</dbReference>
<dbReference type="SUPFAM" id="SSF51182">
    <property type="entry name" value="RmlC-like cupins"/>
    <property type="match status" value="1"/>
</dbReference>
<keyword evidence="2" id="KW-0238">DNA-binding</keyword>
<comment type="caution">
    <text evidence="6">The sequence shown here is derived from an EMBL/GenBank/DDBJ whole genome shotgun (WGS) entry which is preliminary data.</text>
</comment>
<reference evidence="6 7" key="1">
    <citation type="submission" date="2014-11" db="EMBL/GenBank/DDBJ databases">
        <title>Genomics and ecophysiology of heterotrophic nitrogen fixing bacteria isolated from estuarine surface water.</title>
        <authorList>
            <person name="Bentzon-Tilia M."/>
            <person name="Severin I."/>
            <person name="Hansen L.H."/>
            <person name="Riemann L."/>
        </authorList>
    </citation>
    <scope>NUCLEOTIDE SEQUENCE [LARGE SCALE GENOMIC DNA]</scope>
    <source>
        <strain evidence="6 7">BAL361</strain>
    </source>
</reference>
<dbReference type="PATRIC" id="fig|316.110.peg.2655"/>
<dbReference type="InterPro" id="IPR050204">
    <property type="entry name" value="AraC_XylS_family_regulators"/>
</dbReference>
<dbReference type="EMBL" id="JXXD01000026">
    <property type="protein sequence ID" value="KIZ37817.1"/>
    <property type="molecule type" value="Genomic_DNA"/>
</dbReference>
<dbReference type="InterPro" id="IPR014710">
    <property type="entry name" value="RmlC-like_jellyroll"/>
</dbReference>
<dbReference type="RefSeq" id="WP_044314180.1">
    <property type="nucleotide sequence ID" value="NZ_JXXD01000026.1"/>
</dbReference>
<dbReference type="InterPro" id="IPR018060">
    <property type="entry name" value="HTH_AraC"/>
</dbReference>
<dbReference type="Gene3D" id="2.60.120.10">
    <property type="entry name" value="Jelly Rolls"/>
    <property type="match status" value="1"/>
</dbReference>
<evidence type="ECO:0000313" key="7">
    <source>
        <dbReference type="Proteomes" id="UP000032439"/>
    </source>
</evidence>
<gene>
    <name evidence="6" type="ORF">LO50_04000</name>
</gene>
<dbReference type="Pfam" id="PF12833">
    <property type="entry name" value="HTH_18"/>
    <property type="match status" value="1"/>
</dbReference>
<sequence>MLSLRNYHHHLIAHSHEHPQLVFGLKGLLEFEIAGRGSRVGEQSLAVIPSATHHACASVTGSHCLVLDLPSESWVRQRLGHHTESSLRLIDRPDTVRLNASQQRLVAWLAHSPINDPLIAEQGAVLLLASLASGQNIHHDQHALPVAAIDAFIDQHLSHPVQVADLARIAGLSVAGLHARFLRETGRTPMEHVRQRRLQHAEALLHDTRLPIGEIAAQVGYASQSAFTAALVRARGCTPRALRRELRDKTGD</sequence>
<evidence type="ECO:0000256" key="4">
    <source>
        <dbReference type="ARBA" id="ARBA00037345"/>
    </source>
</evidence>
<dbReference type="SUPFAM" id="SSF46689">
    <property type="entry name" value="Homeodomain-like"/>
    <property type="match status" value="2"/>
</dbReference>
<keyword evidence="1" id="KW-0805">Transcription regulation</keyword>
<dbReference type="AlphaFoldDB" id="A0A0D7EE34"/>
<dbReference type="InterPro" id="IPR009057">
    <property type="entry name" value="Homeodomain-like_sf"/>
</dbReference>
<feature type="domain" description="HTH araC/xylS-type" evidence="5">
    <location>
        <begin position="147"/>
        <end position="245"/>
    </location>
</feature>
<dbReference type="PANTHER" id="PTHR46796:SF10">
    <property type="entry name" value="TRANSCRIPTIONAL ACTIVATOR FEAR"/>
    <property type="match status" value="1"/>
</dbReference>
<dbReference type="InterPro" id="IPR011051">
    <property type="entry name" value="RmlC_Cupin_sf"/>
</dbReference>
<evidence type="ECO:0000256" key="3">
    <source>
        <dbReference type="ARBA" id="ARBA00023163"/>
    </source>
</evidence>
<dbReference type="Gene3D" id="1.10.10.60">
    <property type="entry name" value="Homeodomain-like"/>
    <property type="match status" value="1"/>
</dbReference>
<dbReference type="GO" id="GO:0003700">
    <property type="term" value="F:DNA-binding transcription factor activity"/>
    <property type="evidence" value="ECO:0007669"/>
    <property type="project" value="InterPro"/>
</dbReference>
<name>A0A0D7EE34_STUST</name>
<organism evidence="6 7">
    <name type="scientific">Stutzerimonas stutzeri</name>
    <name type="common">Pseudomonas stutzeri</name>
    <dbReference type="NCBI Taxonomy" id="316"/>
    <lineage>
        <taxon>Bacteria</taxon>
        <taxon>Pseudomonadati</taxon>
        <taxon>Pseudomonadota</taxon>
        <taxon>Gammaproteobacteria</taxon>
        <taxon>Pseudomonadales</taxon>
        <taxon>Pseudomonadaceae</taxon>
        <taxon>Stutzerimonas</taxon>
    </lineage>
</organism>
<dbReference type="PANTHER" id="PTHR46796">
    <property type="entry name" value="HTH-TYPE TRANSCRIPTIONAL ACTIVATOR RHAS-RELATED"/>
    <property type="match status" value="1"/>
</dbReference>
<protein>
    <submittedName>
        <fullName evidence="6">AraC family transcriptional regulator</fullName>
    </submittedName>
</protein>
<proteinExistence type="predicted"/>
<dbReference type="SMART" id="SM00342">
    <property type="entry name" value="HTH_ARAC"/>
    <property type="match status" value="1"/>
</dbReference>
<accession>A0A0D7EE34</accession>
<keyword evidence="3" id="KW-0804">Transcription</keyword>
<comment type="function">
    <text evidence="4">Regulatory protein of the TOL plasmid xyl operons. XylS activates the xylXYZLTEGFJQKIH operon required for the degradation of toluene, m-xylene and p-xylene.</text>
</comment>
<dbReference type="Proteomes" id="UP000032439">
    <property type="component" value="Unassembled WGS sequence"/>
</dbReference>
<evidence type="ECO:0000256" key="2">
    <source>
        <dbReference type="ARBA" id="ARBA00023125"/>
    </source>
</evidence>
<dbReference type="PROSITE" id="PS01124">
    <property type="entry name" value="HTH_ARAC_FAMILY_2"/>
    <property type="match status" value="1"/>
</dbReference>
<evidence type="ECO:0000259" key="5">
    <source>
        <dbReference type="PROSITE" id="PS01124"/>
    </source>
</evidence>
<evidence type="ECO:0000313" key="6">
    <source>
        <dbReference type="EMBL" id="KIZ37817.1"/>
    </source>
</evidence>
<evidence type="ECO:0000256" key="1">
    <source>
        <dbReference type="ARBA" id="ARBA00023015"/>
    </source>
</evidence>